<sequence>MRLQPFLGRISYCRYLYLKRKVLTGPKLTSNYVSRACFCSSRHDVPNKLEHRSGSEGSFRPLVLGIETSCDDTGAAVVDDHGNVVGDALNSQTKTHVELGGIIPPIARDLHQKNIDSVVTQALELAIVNLQDLDAIAVTVKPGLALSLRVGLQHAKMLAQQSGLPLIPIHHMEAHALTTRMIERVDFPFLVLLASGGHCLLAVARDVSDFLLLGTGLDDSPGDAFDKTARQLKLKNLPECEGLSGGAAIELLAKGGNPRAFPFPQVMTQLPDCHFSFSGVKFAAKKLIEAEEARLNTSPSSVVSSAPDICASFQYAVLHHIARRLQRAFLFCELTNLLPKDKTLVVSGGVASNSYLRSGLQQVCEMNSCNLVCPPPHLCTDNGIMIAWNGMEKLLQGTGCTHDLETLDIEPRCPLGRDISQEVIAAAIKLPRLKLR</sequence>
<keyword evidence="13" id="KW-1185">Reference proteome</keyword>
<dbReference type="FunFam" id="3.30.420.40:FF:000083">
    <property type="entry name" value="Probable tRNA N6-adenosine threonylcarbamoyltransferase, mitochondrial"/>
    <property type="match status" value="1"/>
</dbReference>
<dbReference type="GO" id="GO:0002949">
    <property type="term" value="P:tRNA threonylcarbamoyladenosine modification"/>
    <property type="evidence" value="ECO:0007669"/>
    <property type="project" value="UniProtKB-UniRule"/>
</dbReference>
<evidence type="ECO:0000256" key="8">
    <source>
        <dbReference type="ARBA" id="ARBA00023315"/>
    </source>
</evidence>
<comment type="subcellular location">
    <subcellularLocation>
        <location evidence="1 10">Mitochondrion</location>
    </subcellularLocation>
</comment>
<dbReference type="GO" id="GO:0005739">
    <property type="term" value="C:mitochondrion"/>
    <property type="evidence" value="ECO:0007669"/>
    <property type="project" value="UniProtKB-SubCell"/>
</dbReference>
<dbReference type="EC" id="2.3.1.234" evidence="2"/>
<evidence type="ECO:0000256" key="10">
    <source>
        <dbReference type="HAMAP-Rule" id="MF_03179"/>
    </source>
</evidence>
<evidence type="ECO:0000256" key="3">
    <source>
        <dbReference type="ARBA" id="ARBA00022679"/>
    </source>
</evidence>
<dbReference type="PANTHER" id="PTHR11735:SF6">
    <property type="entry name" value="TRNA N6-ADENOSINE THREONYLCARBAMOYLTRANSFERASE, MITOCHONDRIAL"/>
    <property type="match status" value="1"/>
</dbReference>
<dbReference type="SUPFAM" id="SSF53067">
    <property type="entry name" value="Actin-like ATPase domain"/>
    <property type="match status" value="1"/>
</dbReference>
<dbReference type="HAMAP" id="MF_01445">
    <property type="entry name" value="TsaD"/>
    <property type="match status" value="1"/>
</dbReference>
<dbReference type="InterPro" id="IPR022450">
    <property type="entry name" value="TsaD"/>
</dbReference>
<dbReference type="Pfam" id="PF00814">
    <property type="entry name" value="TsaD"/>
    <property type="match status" value="1"/>
</dbReference>
<comment type="cofactor">
    <cofactor evidence="10">
        <name>a divalent metal cation</name>
        <dbReference type="ChEBI" id="CHEBI:60240"/>
    </cofactor>
    <text evidence="10">Binds 1 divalent metal cation per subunit.</text>
</comment>
<comment type="subunit">
    <text evidence="10">Homodimer.</text>
</comment>
<organism evidence="12 13">
    <name type="scientific">Littorina saxatilis</name>
    <dbReference type="NCBI Taxonomy" id="31220"/>
    <lineage>
        <taxon>Eukaryota</taxon>
        <taxon>Metazoa</taxon>
        <taxon>Spiralia</taxon>
        <taxon>Lophotrochozoa</taxon>
        <taxon>Mollusca</taxon>
        <taxon>Gastropoda</taxon>
        <taxon>Caenogastropoda</taxon>
        <taxon>Littorinimorpha</taxon>
        <taxon>Littorinoidea</taxon>
        <taxon>Littorinidae</taxon>
        <taxon>Littorina</taxon>
    </lineage>
</organism>
<keyword evidence="6" id="KW-0809">Transit peptide</keyword>
<comment type="catalytic activity">
    <reaction evidence="9 10">
        <text>L-threonylcarbamoyladenylate + adenosine(37) in tRNA = N(6)-L-threonylcarbamoyladenosine(37) in tRNA + AMP + H(+)</text>
        <dbReference type="Rhea" id="RHEA:37059"/>
        <dbReference type="Rhea" id="RHEA-COMP:10162"/>
        <dbReference type="Rhea" id="RHEA-COMP:10163"/>
        <dbReference type="ChEBI" id="CHEBI:15378"/>
        <dbReference type="ChEBI" id="CHEBI:73682"/>
        <dbReference type="ChEBI" id="CHEBI:74411"/>
        <dbReference type="ChEBI" id="CHEBI:74418"/>
        <dbReference type="ChEBI" id="CHEBI:456215"/>
        <dbReference type="EC" id="2.3.1.234"/>
    </reaction>
</comment>
<dbReference type="InterPro" id="IPR000905">
    <property type="entry name" value="Gcp-like_dom"/>
</dbReference>
<dbReference type="Gene3D" id="3.30.420.40">
    <property type="match status" value="2"/>
</dbReference>
<gene>
    <name evidence="12" type="ORF">V1264_013286</name>
</gene>
<dbReference type="PANTHER" id="PTHR11735">
    <property type="entry name" value="TRNA N6-ADENOSINE THREONYLCARBAMOYLTRANSFERASE"/>
    <property type="match status" value="1"/>
</dbReference>
<reference evidence="12 13" key="1">
    <citation type="submission" date="2024-02" db="EMBL/GenBank/DDBJ databases">
        <title>Chromosome-scale genome assembly of the rough periwinkle Littorina saxatilis.</title>
        <authorList>
            <person name="De Jode A."/>
            <person name="Faria R."/>
            <person name="Formenti G."/>
            <person name="Sims Y."/>
            <person name="Smith T.P."/>
            <person name="Tracey A."/>
            <person name="Wood J.M.D."/>
            <person name="Zagrodzka Z.B."/>
            <person name="Johannesson K."/>
            <person name="Butlin R.K."/>
            <person name="Leder E.H."/>
        </authorList>
    </citation>
    <scope>NUCLEOTIDE SEQUENCE [LARGE SCALE GENOMIC DNA]</scope>
    <source>
        <strain evidence="12">Snail1</strain>
        <tissue evidence="12">Muscle</tissue>
    </source>
</reference>
<evidence type="ECO:0000313" key="13">
    <source>
        <dbReference type="Proteomes" id="UP001374579"/>
    </source>
</evidence>
<evidence type="ECO:0000256" key="6">
    <source>
        <dbReference type="ARBA" id="ARBA00022946"/>
    </source>
</evidence>
<proteinExistence type="inferred from homology"/>
<dbReference type="NCBIfam" id="TIGR03723">
    <property type="entry name" value="T6A_TsaD_YgjD"/>
    <property type="match status" value="1"/>
</dbReference>
<dbReference type="Proteomes" id="UP001374579">
    <property type="component" value="Unassembled WGS sequence"/>
</dbReference>
<evidence type="ECO:0000256" key="5">
    <source>
        <dbReference type="ARBA" id="ARBA00022723"/>
    </source>
</evidence>
<keyword evidence="8 10" id="KW-0012">Acyltransferase</keyword>
<keyword evidence="7 10" id="KW-0496">Mitochondrion</keyword>
<evidence type="ECO:0000256" key="1">
    <source>
        <dbReference type="ARBA" id="ARBA00004173"/>
    </source>
</evidence>
<dbReference type="AlphaFoldDB" id="A0AAN9GID8"/>
<keyword evidence="3 10" id="KW-0808">Transferase</keyword>
<dbReference type="GO" id="GO:0046872">
    <property type="term" value="F:metal ion binding"/>
    <property type="evidence" value="ECO:0007669"/>
    <property type="project" value="UniProtKB-KW"/>
</dbReference>
<keyword evidence="4 10" id="KW-0819">tRNA processing</keyword>
<name>A0AAN9GID8_9CAEN</name>
<evidence type="ECO:0000313" key="12">
    <source>
        <dbReference type="EMBL" id="KAK7109201.1"/>
    </source>
</evidence>
<accession>A0AAN9GID8</accession>
<evidence type="ECO:0000259" key="11">
    <source>
        <dbReference type="Pfam" id="PF00814"/>
    </source>
</evidence>
<dbReference type="PRINTS" id="PR00789">
    <property type="entry name" value="OSIALOPTASE"/>
</dbReference>
<evidence type="ECO:0000256" key="4">
    <source>
        <dbReference type="ARBA" id="ARBA00022694"/>
    </source>
</evidence>
<dbReference type="CDD" id="cd24134">
    <property type="entry name" value="ASKHA_NBD_OSGEPL1_QRI7_euk"/>
    <property type="match status" value="1"/>
</dbReference>
<dbReference type="InterPro" id="IPR017861">
    <property type="entry name" value="KAE1/TsaD"/>
</dbReference>
<dbReference type="GO" id="GO:0061711">
    <property type="term" value="F:tRNA N(6)-L-threonylcarbamoyladenine synthase activity"/>
    <property type="evidence" value="ECO:0007669"/>
    <property type="project" value="UniProtKB-EC"/>
</dbReference>
<keyword evidence="5 10" id="KW-0479">Metal-binding</keyword>
<comment type="function">
    <text evidence="10">Required for the formation of a threonylcarbamoyl group on adenosine at position 37 (t(6)A37) in mitochondrial tRNAs that read codons beginning with adenine. Probably involved in the transfer of the threonylcarbamoyl moiety of threonylcarbamoyl-AMP (TC-AMP) to the N6 group of A37. Involved in mitochondrial genome maintenance.</text>
</comment>
<comment type="similarity">
    <text evidence="10">Belongs to the KAE1 / TsaD family.</text>
</comment>
<dbReference type="NCBIfam" id="TIGR00329">
    <property type="entry name" value="gcp_kae1"/>
    <property type="match status" value="1"/>
</dbReference>
<feature type="domain" description="Gcp-like" evidence="11">
    <location>
        <begin position="84"/>
        <end position="388"/>
    </location>
</feature>
<dbReference type="InterPro" id="IPR043129">
    <property type="entry name" value="ATPase_NBD"/>
</dbReference>
<evidence type="ECO:0000256" key="7">
    <source>
        <dbReference type="ARBA" id="ARBA00023128"/>
    </source>
</evidence>
<evidence type="ECO:0000256" key="2">
    <source>
        <dbReference type="ARBA" id="ARBA00012156"/>
    </source>
</evidence>
<comment type="caution">
    <text evidence="12">The sequence shown here is derived from an EMBL/GenBank/DDBJ whole genome shotgun (WGS) entry which is preliminary data.</text>
</comment>
<evidence type="ECO:0000256" key="9">
    <source>
        <dbReference type="ARBA" id="ARBA00048117"/>
    </source>
</evidence>
<dbReference type="EMBL" id="JBAMIC010000003">
    <property type="protein sequence ID" value="KAK7109201.1"/>
    <property type="molecule type" value="Genomic_DNA"/>
</dbReference>
<protein>
    <recommendedName>
        <fullName evidence="2">N(6)-L-threonylcarbamoyladenine synthase</fullName>
        <ecNumber evidence="2">2.3.1.234</ecNumber>
    </recommendedName>
</protein>